<keyword evidence="6" id="KW-1185">Reference proteome</keyword>
<protein>
    <submittedName>
        <fullName evidence="5">4Fe-4S dicluster domain-containing protein</fullName>
    </submittedName>
</protein>
<dbReference type="Gene3D" id="1.10.1060.10">
    <property type="entry name" value="Alpha-helical ferredoxin"/>
    <property type="match status" value="1"/>
</dbReference>
<dbReference type="OrthoDB" id="9803192at2"/>
<dbReference type="InterPro" id="IPR023753">
    <property type="entry name" value="FAD/NAD-binding_dom"/>
</dbReference>
<evidence type="ECO:0000313" key="5">
    <source>
        <dbReference type="EMBL" id="TRD22885.1"/>
    </source>
</evidence>
<dbReference type="Pfam" id="PF12838">
    <property type="entry name" value="Fer4_7"/>
    <property type="match status" value="1"/>
</dbReference>
<dbReference type="InterPro" id="IPR017900">
    <property type="entry name" value="4Fe4S_Fe_S_CS"/>
</dbReference>
<dbReference type="GO" id="GO:0051536">
    <property type="term" value="F:iron-sulfur cluster binding"/>
    <property type="evidence" value="ECO:0007669"/>
    <property type="project" value="UniProtKB-KW"/>
</dbReference>
<dbReference type="SUPFAM" id="SSF51971">
    <property type="entry name" value="Nucleotide-binding domain"/>
    <property type="match status" value="1"/>
</dbReference>
<dbReference type="RefSeq" id="WP_142833465.1">
    <property type="nucleotide sequence ID" value="NZ_VFSV01000004.1"/>
</dbReference>
<dbReference type="Pfam" id="PF14691">
    <property type="entry name" value="Fer4_20"/>
    <property type="match status" value="1"/>
</dbReference>
<dbReference type="Gene3D" id="3.50.50.60">
    <property type="entry name" value="FAD/NAD(P)-binding domain"/>
    <property type="match status" value="2"/>
</dbReference>
<dbReference type="PANTHER" id="PTHR42783">
    <property type="entry name" value="GLUTAMATE SYNTHASE [NADPH] SMALL CHAIN"/>
    <property type="match status" value="1"/>
</dbReference>
<evidence type="ECO:0000256" key="2">
    <source>
        <dbReference type="ARBA" id="ARBA00023004"/>
    </source>
</evidence>
<dbReference type="PANTHER" id="PTHR42783:SF3">
    <property type="entry name" value="GLUTAMATE SYNTHASE [NADPH] SMALL CHAIN-RELATED"/>
    <property type="match status" value="1"/>
</dbReference>
<keyword evidence="3" id="KW-0411">Iron-sulfur</keyword>
<evidence type="ECO:0000313" key="6">
    <source>
        <dbReference type="Proteomes" id="UP000318590"/>
    </source>
</evidence>
<proteinExistence type="predicted"/>
<keyword evidence="1" id="KW-0479">Metal-binding</keyword>
<reference evidence="5 6" key="1">
    <citation type="submission" date="2019-06" db="EMBL/GenBank/DDBJ databases">
        <title>Paenimaribius caenipelagi gen. nov., sp. nov., isolated from a tidal flat.</title>
        <authorList>
            <person name="Yoon J.-H."/>
        </authorList>
    </citation>
    <scope>NUCLEOTIDE SEQUENCE [LARGE SCALE GENOMIC DNA]</scope>
    <source>
        <strain evidence="5 6">JBTF-M29</strain>
    </source>
</reference>
<dbReference type="PROSITE" id="PS51379">
    <property type="entry name" value="4FE4S_FER_2"/>
    <property type="match status" value="1"/>
</dbReference>
<name>A0A547Q914_9RHOB</name>
<organism evidence="5 6">
    <name type="scientific">Palleronia caenipelagi</name>
    <dbReference type="NCBI Taxonomy" id="2489174"/>
    <lineage>
        <taxon>Bacteria</taxon>
        <taxon>Pseudomonadati</taxon>
        <taxon>Pseudomonadota</taxon>
        <taxon>Alphaproteobacteria</taxon>
        <taxon>Rhodobacterales</taxon>
        <taxon>Roseobacteraceae</taxon>
        <taxon>Palleronia</taxon>
    </lineage>
</organism>
<dbReference type="InterPro" id="IPR028261">
    <property type="entry name" value="DPD_II"/>
</dbReference>
<evidence type="ECO:0000259" key="4">
    <source>
        <dbReference type="PROSITE" id="PS51379"/>
    </source>
</evidence>
<dbReference type="AlphaFoldDB" id="A0A547Q914"/>
<keyword evidence="2" id="KW-0408">Iron</keyword>
<sequence length="560" mass="59496">MTILTRSAYGEPGTSLDFKTGNWRSTEKPVHIHAKAPCHGACPAGEDQQAWFALLQEGRVEAAWRALVAANPLPGVTGRVCPHPCETACNRKALDGALAIHNVERWLGDEAVANGWAYPVEEPPADAPVVAIIGAGPAGVSAAYHALRHGMRARIFEAASEAGGLLRSAIPPTRLPRAALNAELDRVLSLPGIEVTCRARLGRDVSVEALAADHAAVLLAPGCQEGRDWDVGGSVPADHHEGLALLKEFMDHGQFPAAQRVIVHGGGNTAMDLCRLMKRFGVGEVTLVTASGLPGPDTATDDLINVVPRELEEALEEGIEIIPHATVNRLIMRGSKVVGAEVASLKKVPGTDGRKKRVTFEGTERVRDVDMVIPCIGEMVDPEGLHSWINRGYLRPSDHWGTLSDRIYALGDARGDRGTVAEAIGDGARAVAAVAARLNGGEATTDTRAELPASDLNPVYYPPAARSVAPKLPVSERTFEAEIEGDIGHEAALAEAARCLSCGNCLACDNCWTFCPDSAVIKTAELATDGSFYLFDLDYCKGCGLCAQECPTGYIQMRPE</sequence>
<dbReference type="GO" id="GO:0046872">
    <property type="term" value="F:metal ion binding"/>
    <property type="evidence" value="ECO:0007669"/>
    <property type="project" value="UniProtKB-KW"/>
</dbReference>
<accession>A0A547Q914</accession>
<comment type="caution">
    <text evidence="5">The sequence shown here is derived from an EMBL/GenBank/DDBJ whole genome shotgun (WGS) entry which is preliminary data.</text>
</comment>
<dbReference type="Pfam" id="PF07992">
    <property type="entry name" value="Pyr_redox_2"/>
    <property type="match status" value="1"/>
</dbReference>
<dbReference type="PRINTS" id="PR00419">
    <property type="entry name" value="ADXRDTASE"/>
</dbReference>
<dbReference type="InterPro" id="IPR036188">
    <property type="entry name" value="FAD/NAD-bd_sf"/>
</dbReference>
<dbReference type="Gene3D" id="3.30.70.20">
    <property type="match status" value="1"/>
</dbReference>
<dbReference type="Proteomes" id="UP000318590">
    <property type="component" value="Unassembled WGS sequence"/>
</dbReference>
<dbReference type="SUPFAM" id="SSF46548">
    <property type="entry name" value="alpha-helical ferredoxin"/>
    <property type="match status" value="2"/>
</dbReference>
<dbReference type="InterPro" id="IPR009051">
    <property type="entry name" value="Helical_ferredxn"/>
</dbReference>
<gene>
    <name evidence="5" type="ORF">FEV53_03675</name>
</gene>
<feature type="domain" description="4Fe-4S ferredoxin-type" evidence="4">
    <location>
        <begin position="531"/>
        <end position="560"/>
    </location>
</feature>
<dbReference type="InterPro" id="IPR017896">
    <property type="entry name" value="4Fe4S_Fe-S-bd"/>
</dbReference>
<dbReference type="PROSITE" id="PS00198">
    <property type="entry name" value="4FE4S_FER_1"/>
    <property type="match status" value="1"/>
</dbReference>
<dbReference type="GO" id="GO:0016491">
    <property type="term" value="F:oxidoreductase activity"/>
    <property type="evidence" value="ECO:0007669"/>
    <property type="project" value="InterPro"/>
</dbReference>
<evidence type="ECO:0000256" key="3">
    <source>
        <dbReference type="ARBA" id="ARBA00023014"/>
    </source>
</evidence>
<dbReference type="EMBL" id="VFSV01000004">
    <property type="protein sequence ID" value="TRD22885.1"/>
    <property type="molecule type" value="Genomic_DNA"/>
</dbReference>
<evidence type="ECO:0000256" key="1">
    <source>
        <dbReference type="ARBA" id="ARBA00022723"/>
    </source>
</evidence>